<evidence type="ECO:0000313" key="12">
    <source>
        <dbReference type="EMBL" id="TBU65992.1"/>
    </source>
</evidence>
<reference evidence="12 13" key="1">
    <citation type="submission" date="2019-01" db="EMBL/GenBank/DDBJ databases">
        <title>Draft genome sequences of three monokaryotic isolates of the white-rot basidiomycete fungus Dichomitus squalens.</title>
        <authorList>
            <consortium name="DOE Joint Genome Institute"/>
            <person name="Lopez S.C."/>
            <person name="Andreopoulos B."/>
            <person name="Pangilinan J."/>
            <person name="Lipzen A."/>
            <person name="Riley R."/>
            <person name="Ahrendt S."/>
            <person name="Ng V."/>
            <person name="Barry K."/>
            <person name="Daum C."/>
            <person name="Grigoriev I.V."/>
            <person name="Hilden K.S."/>
            <person name="Makela M.R."/>
            <person name="de Vries R.P."/>
        </authorList>
    </citation>
    <scope>NUCLEOTIDE SEQUENCE [LARGE SCALE GENOMIC DNA]</scope>
    <source>
        <strain evidence="12 13">CBS 464.89</strain>
    </source>
</reference>
<dbReference type="AlphaFoldDB" id="A0A4Q9QDU2"/>
<protein>
    <recommendedName>
        <fullName evidence="10">Holocytochrome c-type synthase</fullName>
        <ecNumber evidence="10">4.4.1.17</ecNumber>
    </recommendedName>
</protein>
<comment type="subcellular location">
    <subcellularLocation>
        <location evidence="1 10">Mitochondrion inner membrane</location>
    </subcellularLocation>
</comment>
<keyword evidence="9 10" id="KW-0456">Lyase</keyword>
<evidence type="ECO:0000256" key="3">
    <source>
        <dbReference type="ARBA" id="ARBA00022617"/>
    </source>
</evidence>
<comment type="similarity">
    <text evidence="2 10">Belongs to the cytochrome c-type heme lyase family.</text>
</comment>
<evidence type="ECO:0000256" key="11">
    <source>
        <dbReference type="SAM" id="MobiDB-lite"/>
    </source>
</evidence>
<dbReference type="PANTHER" id="PTHR12743:SF0">
    <property type="entry name" value="HOLOCYTOCHROME C-TYPE SYNTHASE"/>
    <property type="match status" value="1"/>
</dbReference>
<comment type="function">
    <text evidence="10">Lyase that catalyzes the covalent linking of the heme group to the cytochrome C apoprotein to produce the mature functional cytochrome.</text>
</comment>
<comment type="catalytic activity">
    <reaction evidence="10">
        <text>holo-[cytochrome c] = apo-[cytochrome c] + heme b</text>
        <dbReference type="Rhea" id="RHEA:22648"/>
        <dbReference type="Rhea" id="RHEA-COMP:10725"/>
        <dbReference type="Rhea" id="RHEA-COMP:10726"/>
        <dbReference type="ChEBI" id="CHEBI:29950"/>
        <dbReference type="ChEBI" id="CHEBI:60344"/>
        <dbReference type="ChEBI" id="CHEBI:83739"/>
        <dbReference type="EC" id="4.4.1.17"/>
    </reaction>
</comment>
<evidence type="ECO:0000256" key="6">
    <source>
        <dbReference type="ARBA" id="ARBA00023004"/>
    </source>
</evidence>
<dbReference type="STRING" id="114155.A0A4Q9QDU2"/>
<accession>A0A4Q9QDU2</accession>
<evidence type="ECO:0000256" key="10">
    <source>
        <dbReference type="RuleBase" id="RU363130"/>
    </source>
</evidence>
<gene>
    <name evidence="12" type="ORF">BD310DRAFT_36416</name>
</gene>
<dbReference type="Pfam" id="PF01265">
    <property type="entry name" value="Cyto_heme_lyase"/>
    <property type="match status" value="1"/>
</dbReference>
<keyword evidence="8 10" id="KW-0472">Membrane</keyword>
<dbReference type="EC" id="4.4.1.17" evidence="10"/>
<organism evidence="12 13">
    <name type="scientific">Dichomitus squalens</name>
    <dbReference type="NCBI Taxonomy" id="114155"/>
    <lineage>
        <taxon>Eukaryota</taxon>
        <taxon>Fungi</taxon>
        <taxon>Dikarya</taxon>
        <taxon>Basidiomycota</taxon>
        <taxon>Agaricomycotina</taxon>
        <taxon>Agaricomycetes</taxon>
        <taxon>Polyporales</taxon>
        <taxon>Polyporaceae</taxon>
        <taxon>Dichomitus</taxon>
    </lineage>
</organism>
<proteinExistence type="inferred from homology"/>
<dbReference type="Proteomes" id="UP000292082">
    <property type="component" value="Unassembled WGS sequence"/>
</dbReference>
<name>A0A4Q9QDU2_9APHY</name>
<feature type="region of interest" description="Disordered" evidence="11">
    <location>
        <begin position="41"/>
        <end position="67"/>
    </location>
</feature>
<keyword evidence="5 10" id="KW-0999">Mitochondrion inner membrane</keyword>
<dbReference type="PROSITE" id="PS00822">
    <property type="entry name" value="CYTO_HEME_LYASE_2"/>
    <property type="match status" value="1"/>
</dbReference>
<keyword evidence="4 10" id="KW-0479">Metal-binding</keyword>
<keyword evidence="7 10" id="KW-0496">Mitochondrion</keyword>
<keyword evidence="6 10" id="KW-0408">Iron</keyword>
<evidence type="ECO:0000256" key="7">
    <source>
        <dbReference type="ARBA" id="ARBA00023128"/>
    </source>
</evidence>
<dbReference type="GO" id="GO:0046872">
    <property type="term" value="F:metal ion binding"/>
    <property type="evidence" value="ECO:0007669"/>
    <property type="project" value="UniProtKB-KW"/>
</dbReference>
<feature type="region of interest" description="Disordered" evidence="11">
    <location>
        <begin position="1"/>
        <end position="28"/>
    </location>
</feature>
<dbReference type="GO" id="GO:0004408">
    <property type="term" value="F:holocytochrome-c synthase activity"/>
    <property type="evidence" value="ECO:0007669"/>
    <property type="project" value="UniProtKB-EC"/>
</dbReference>
<evidence type="ECO:0000256" key="8">
    <source>
        <dbReference type="ARBA" id="ARBA00023136"/>
    </source>
</evidence>
<evidence type="ECO:0000256" key="5">
    <source>
        <dbReference type="ARBA" id="ARBA00022792"/>
    </source>
</evidence>
<evidence type="ECO:0000256" key="4">
    <source>
        <dbReference type="ARBA" id="ARBA00022723"/>
    </source>
</evidence>
<dbReference type="PANTHER" id="PTHR12743">
    <property type="entry name" value="CYTOCHROME C1 HEME LYASE"/>
    <property type="match status" value="1"/>
</dbReference>
<evidence type="ECO:0000256" key="2">
    <source>
        <dbReference type="ARBA" id="ARBA00007255"/>
    </source>
</evidence>
<dbReference type="EMBL" id="ML145084">
    <property type="protein sequence ID" value="TBU65992.1"/>
    <property type="molecule type" value="Genomic_DNA"/>
</dbReference>
<keyword evidence="13" id="KW-1185">Reference proteome</keyword>
<sequence length="261" mass="29302">MAASADKCPVDHRALASSSADKCPVDHTQRSSWASILGRQSENAHGAAELPDTPLPPTNLPLDRETSSIPRIDGGNWVYPSQAQFYAAMARKNHNPQETDMKVVVPIHNAVNERAWTEIMKWEAGQGGDKCGGVKLVSFKGRPNERTPRAWFYSLLGYVGHAISSNRLRVIGCLLFNRYSPPFDRHDWIVDRCGTRTRYVIDFYSGRTSGPPSKNLSFFLDVRPALDSWDGVRLRTERFWGRVLGRLWGESVQPDNAHPRS</sequence>
<evidence type="ECO:0000256" key="9">
    <source>
        <dbReference type="ARBA" id="ARBA00023239"/>
    </source>
</evidence>
<dbReference type="GO" id="GO:0005743">
    <property type="term" value="C:mitochondrial inner membrane"/>
    <property type="evidence" value="ECO:0007669"/>
    <property type="project" value="UniProtKB-SubCell"/>
</dbReference>
<evidence type="ECO:0000256" key="1">
    <source>
        <dbReference type="ARBA" id="ARBA00004273"/>
    </source>
</evidence>
<dbReference type="InterPro" id="IPR000511">
    <property type="entry name" value="Holocyt_c/c1_synthase"/>
</dbReference>
<evidence type="ECO:0000313" key="13">
    <source>
        <dbReference type="Proteomes" id="UP000292082"/>
    </source>
</evidence>
<keyword evidence="3 10" id="KW-0349">Heme</keyword>